<gene>
    <name evidence="1" type="ORF">MN054</name>
</gene>
<dbReference type="AlphaFoldDB" id="A0A217EW26"/>
<evidence type="ECO:0000313" key="1">
    <source>
        <dbReference type="EMBL" id="ARB02550.1"/>
    </source>
</evidence>
<dbReference type="RefSeq" id="WP_172689623.1">
    <property type="nucleotide sequence ID" value="NZ_KY126370.1"/>
</dbReference>
<organism evidence="1">
    <name type="scientific">Enterobacter cloacae subsp. cloacae</name>
    <dbReference type="NCBI Taxonomy" id="336306"/>
    <lineage>
        <taxon>Bacteria</taxon>
        <taxon>Pseudomonadati</taxon>
        <taxon>Pseudomonadota</taxon>
        <taxon>Gammaproteobacteria</taxon>
        <taxon>Enterobacterales</taxon>
        <taxon>Enterobacteriaceae</taxon>
        <taxon>Enterobacter</taxon>
        <taxon>Enterobacter cloacae complex</taxon>
    </lineage>
</organism>
<name>A0A217EW26_ENTCL</name>
<sequence length="205" mass="23510">MQLFHGTRQRFDEFDVAYKGTGESGNIDACWFTDNFKGASNHALFKNRNTGQPLVCRCELNSGAIIANHRLPLTEQPDIAARLRDGLPISISSQLSKGWDWHALREPHYSTYKGRMFYVGNRHVDSDEMIRLYLNCGIQGVYDWEGIFTDSYLHGTTTVIFDTSAVAIIDKIEYGSDDWHSWLSEHREKNCVLEREQEVQQAHHG</sequence>
<geneLocation type="plasmid" evidence="1">
    <name>pOP-I</name>
</geneLocation>
<dbReference type="EMBL" id="KY126370">
    <property type="protein sequence ID" value="ARB02550.1"/>
    <property type="molecule type" value="Genomic_DNA"/>
</dbReference>
<proteinExistence type="predicted"/>
<reference evidence="1" key="1">
    <citation type="submission" date="2016-11" db="EMBL/GenBank/DDBJ databases">
        <title>Evolution of class 1 integrons: mobilization and dispersal via food-borne bacteria.</title>
        <authorList>
            <person name="Ghaly T.M."/>
            <person name="Chow L."/>
            <person name="Asher A.J."/>
            <person name="Waldron L.S."/>
            <person name="Gillings M.R."/>
        </authorList>
    </citation>
    <scope>NUCLEOTIDE SEQUENCE</scope>
    <source>
        <strain evidence="1">MN201516</strain>
        <plasmid evidence="1">pOP-I</plasmid>
    </source>
</reference>
<keyword evidence="1" id="KW-0614">Plasmid</keyword>
<protein>
    <submittedName>
        <fullName evidence="1">Uncharacterized protein</fullName>
    </submittedName>
</protein>
<accession>A0A217EW26</accession>